<evidence type="ECO:0000256" key="2">
    <source>
        <dbReference type="ARBA" id="ARBA00022475"/>
    </source>
</evidence>
<evidence type="ECO:0000256" key="3">
    <source>
        <dbReference type="ARBA" id="ARBA00022692"/>
    </source>
</evidence>
<keyword evidence="5 6" id="KW-0472">Membrane</keyword>
<accession>A0A2V5KS90</accession>
<evidence type="ECO:0000256" key="5">
    <source>
        <dbReference type="ARBA" id="ARBA00023136"/>
    </source>
</evidence>
<keyword evidence="3 6" id="KW-0812">Transmembrane</keyword>
<proteinExistence type="predicted"/>
<evidence type="ECO:0000259" key="7">
    <source>
        <dbReference type="Pfam" id="PF12698"/>
    </source>
</evidence>
<feature type="transmembrane region" description="Helical" evidence="6">
    <location>
        <begin position="250"/>
        <end position="269"/>
    </location>
</feature>
<dbReference type="EMBL" id="QJVJ01000005">
    <property type="protein sequence ID" value="PYI54447.1"/>
    <property type="molecule type" value="Genomic_DNA"/>
</dbReference>
<gene>
    <name evidence="8" type="ORF">DLM86_13345</name>
</gene>
<name>A0A2V5KS90_9BACL</name>
<sequence length="387" mass="41207">MRLWTVMRTEIVRMTRTRAFYFVLFLLPFTLILILGNALEDAFSQEDRTIEPARVSVVLADGGALASGIRSFLDNKDMARYVTPAYVGTREEAEASVRAGDADFGLVVPAGFSESVLQGKPAEWEMMHGRDRLKNMTAENALGAFVRQTNAMQAIRIAMGGGPTASAGMTGTAPAGDTPVRIGSLNKEAKSVSALQYYAAAELIMFLLYAGMLAANSLAREKAGHTLERLAAMPVSSSTVIAGKMLGQGLLALLQAAVIIGGTAWLYGVDWGNRWGLLALVVVIAVIASMSMALLVSLLVKSGRAAIAAFQTVIIVMTLLSGGFTQIHGFLERAGHFTFSYWATDSVMRIMTGSELEPLLGGIGIMAAIGATLLAVSIGVFRKVGYR</sequence>
<evidence type="ECO:0000256" key="6">
    <source>
        <dbReference type="SAM" id="Phobius"/>
    </source>
</evidence>
<evidence type="ECO:0000313" key="8">
    <source>
        <dbReference type="EMBL" id="PYI54447.1"/>
    </source>
</evidence>
<comment type="caution">
    <text evidence="8">The sequence shown here is derived from an EMBL/GenBank/DDBJ whole genome shotgun (WGS) entry which is preliminary data.</text>
</comment>
<dbReference type="Gene3D" id="3.40.1710.10">
    <property type="entry name" value="abc type-2 transporter like domain"/>
    <property type="match status" value="1"/>
</dbReference>
<evidence type="ECO:0000256" key="4">
    <source>
        <dbReference type="ARBA" id="ARBA00022989"/>
    </source>
</evidence>
<dbReference type="GO" id="GO:0005886">
    <property type="term" value="C:plasma membrane"/>
    <property type="evidence" value="ECO:0007669"/>
    <property type="project" value="UniProtKB-SubCell"/>
</dbReference>
<evidence type="ECO:0000256" key="1">
    <source>
        <dbReference type="ARBA" id="ARBA00004651"/>
    </source>
</evidence>
<feature type="domain" description="ABC-2 type transporter transmembrane" evidence="7">
    <location>
        <begin position="18"/>
        <end position="377"/>
    </location>
</feature>
<dbReference type="InterPro" id="IPR051449">
    <property type="entry name" value="ABC-2_transporter_component"/>
</dbReference>
<dbReference type="RefSeq" id="WP_110840506.1">
    <property type="nucleotide sequence ID" value="NZ_QJVJ01000005.1"/>
</dbReference>
<reference evidence="8 9" key="1">
    <citation type="submission" date="2018-05" db="EMBL/GenBank/DDBJ databases">
        <title>Paenibacillus flagellatus sp. nov., isolated from selenium mineral soil.</title>
        <authorList>
            <person name="Dai X."/>
        </authorList>
    </citation>
    <scope>NUCLEOTIDE SEQUENCE [LARGE SCALE GENOMIC DNA]</scope>
    <source>
        <strain evidence="8 9">DXL2</strain>
    </source>
</reference>
<dbReference type="OrthoDB" id="1952619at2"/>
<dbReference type="Pfam" id="PF12698">
    <property type="entry name" value="ABC2_membrane_3"/>
    <property type="match status" value="1"/>
</dbReference>
<keyword evidence="4 6" id="KW-1133">Transmembrane helix</keyword>
<comment type="subcellular location">
    <subcellularLocation>
        <location evidence="1">Cell membrane</location>
        <topology evidence="1">Multi-pass membrane protein</topology>
    </subcellularLocation>
</comment>
<feature type="transmembrane region" description="Helical" evidence="6">
    <location>
        <begin position="359"/>
        <end position="381"/>
    </location>
</feature>
<dbReference type="InterPro" id="IPR013525">
    <property type="entry name" value="ABC2_TM"/>
</dbReference>
<dbReference type="Proteomes" id="UP000247476">
    <property type="component" value="Unassembled WGS sequence"/>
</dbReference>
<keyword evidence="2" id="KW-1003">Cell membrane</keyword>
<dbReference type="GO" id="GO:0140359">
    <property type="term" value="F:ABC-type transporter activity"/>
    <property type="evidence" value="ECO:0007669"/>
    <property type="project" value="InterPro"/>
</dbReference>
<protein>
    <recommendedName>
        <fullName evidence="7">ABC-2 type transporter transmembrane domain-containing protein</fullName>
    </recommendedName>
</protein>
<organism evidence="8 9">
    <name type="scientific">Paenibacillus flagellatus</name>
    <dbReference type="NCBI Taxonomy" id="2211139"/>
    <lineage>
        <taxon>Bacteria</taxon>
        <taxon>Bacillati</taxon>
        <taxon>Bacillota</taxon>
        <taxon>Bacilli</taxon>
        <taxon>Bacillales</taxon>
        <taxon>Paenibacillaceae</taxon>
        <taxon>Paenibacillus</taxon>
    </lineage>
</organism>
<feature type="transmembrane region" description="Helical" evidence="6">
    <location>
        <begin position="275"/>
        <end position="300"/>
    </location>
</feature>
<evidence type="ECO:0000313" key="9">
    <source>
        <dbReference type="Proteomes" id="UP000247476"/>
    </source>
</evidence>
<feature type="transmembrane region" description="Helical" evidence="6">
    <location>
        <begin position="197"/>
        <end position="219"/>
    </location>
</feature>
<dbReference type="PANTHER" id="PTHR30294">
    <property type="entry name" value="MEMBRANE COMPONENT OF ABC TRANSPORTER YHHJ-RELATED"/>
    <property type="match status" value="1"/>
</dbReference>
<feature type="transmembrane region" description="Helical" evidence="6">
    <location>
        <begin position="307"/>
        <end position="331"/>
    </location>
</feature>
<dbReference type="AlphaFoldDB" id="A0A2V5KS90"/>
<dbReference type="PANTHER" id="PTHR30294:SF29">
    <property type="entry name" value="MULTIDRUG ABC TRANSPORTER PERMEASE YBHS-RELATED"/>
    <property type="match status" value="1"/>
</dbReference>
<keyword evidence="9" id="KW-1185">Reference proteome</keyword>